<feature type="region of interest" description="Disordered" evidence="1">
    <location>
        <begin position="397"/>
        <end position="422"/>
    </location>
</feature>
<accession>A0A0D3ISD9</accession>
<dbReference type="PaxDb" id="2903-EOD14174"/>
<dbReference type="HOGENOM" id="CLU_029821_0_0_1"/>
<name>A0A0D3ISD9_EMIH1</name>
<dbReference type="STRING" id="2903.R1DZN9"/>
<dbReference type="GeneID" id="17260333"/>
<evidence type="ECO:0000313" key="4">
    <source>
        <dbReference type="EnsemblProtists" id="EOD14174"/>
    </source>
</evidence>
<dbReference type="RefSeq" id="XP_005766603.1">
    <property type="nucleotide sequence ID" value="XM_005766546.1"/>
</dbReference>
<keyword evidence="3" id="KW-0732">Signal</keyword>
<evidence type="ECO:0000256" key="3">
    <source>
        <dbReference type="SAM" id="SignalP"/>
    </source>
</evidence>
<dbReference type="Proteomes" id="UP000013827">
    <property type="component" value="Unassembled WGS sequence"/>
</dbReference>
<keyword evidence="2" id="KW-0472">Membrane</keyword>
<protein>
    <submittedName>
        <fullName evidence="4">Uncharacterized protein</fullName>
    </submittedName>
</protein>
<dbReference type="KEGG" id="ehx:EMIHUDRAFT_246421"/>
<feature type="transmembrane region" description="Helical" evidence="2">
    <location>
        <begin position="473"/>
        <end position="495"/>
    </location>
</feature>
<organism evidence="4 5">
    <name type="scientific">Emiliania huxleyi (strain CCMP1516)</name>
    <dbReference type="NCBI Taxonomy" id="280463"/>
    <lineage>
        <taxon>Eukaryota</taxon>
        <taxon>Haptista</taxon>
        <taxon>Haptophyta</taxon>
        <taxon>Prymnesiophyceae</taxon>
        <taxon>Isochrysidales</taxon>
        <taxon>Noelaerhabdaceae</taxon>
        <taxon>Emiliania</taxon>
    </lineage>
</organism>
<reference evidence="4" key="2">
    <citation type="submission" date="2024-10" db="UniProtKB">
        <authorList>
            <consortium name="EnsemblProtists"/>
        </authorList>
    </citation>
    <scope>IDENTIFICATION</scope>
</reference>
<feature type="region of interest" description="Disordered" evidence="1">
    <location>
        <begin position="579"/>
        <end position="598"/>
    </location>
</feature>
<feature type="signal peptide" evidence="3">
    <location>
        <begin position="1"/>
        <end position="24"/>
    </location>
</feature>
<keyword evidence="2" id="KW-0812">Transmembrane</keyword>
<keyword evidence="2" id="KW-1133">Transmembrane helix</keyword>
<dbReference type="PANTHER" id="PTHR47380">
    <property type="entry name" value="OS02G0533000 PROTEIN"/>
    <property type="match status" value="1"/>
</dbReference>
<feature type="transmembrane region" description="Helical" evidence="2">
    <location>
        <begin position="134"/>
        <end position="159"/>
    </location>
</feature>
<evidence type="ECO:0000256" key="2">
    <source>
        <dbReference type="SAM" id="Phobius"/>
    </source>
</evidence>
<keyword evidence="5" id="KW-1185">Reference proteome</keyword>
<dbReference type="eggNOG" id="KOG1119">
    <property type="taxonomic scope" value="Eukaryota"/>
</dbReference>
<evidence type="ECO:0000313" key="5">
    <source>
        <dbReference type="Proteomes" id="UP000013827"/>
    </source>
</evidence>
<dbReference type="AlphaFoldDB" id="A0A0D3ISD9"/>
<dbReference type="InterPro" id="IPR044200">
    <property type="entry name" value="At5g03900-like"/>
</dbReference>
<dbReference type="PANTHER" id="PTHR47380:SF4">
    <property type="entry name" value="OS02G0533000 PROTEIN"/>
    <property type="match status" value="1"/>
</dbReference>
<dbReference type="EnsemblProtists" id="EOD14174">
    <property type="protein sequence ID" value="EOD14174"/>
    <property type="gene ID" value="EMIHUDRAFT_246421"/>
</dbReference>
<feature type="chain" id="PRO_5044249590" evidence="3">
    <location>
        <begin position="25"/>
        <end position="627"/>
    </location>
</feature>
<proteinExistence type="predicted"/>
<reference evidence="5" key="1">
    <citation type="journal article" date="2013" name="Nature">
        <title>Pan genome of the phytoplankton Emiliania underpins its global distribution.</title>
        <authorList>
            <person name="Read B.A."/>
            <person name="Kegel J."/>
            <person name="Klute M.J."/>
            <person name="Kuo A."/>
            <person name="Lefebvre S.C."/>
            <person name="Maumus F."/>
            <person name="Mayer C."/>
            <person name="Miller J."/>
            <person name="Monier A."/>
            <person name="Salamov A."/>
            <person name="Young J."/>
            <person name="Aguilar M."/>
            <person name="Claverie J.M."/>
            <person name="Frickenhaus S."/>
            <person name="Gonzalez K."/>
            <person name="Herman E.K."/>
            <person name="Lin Y.C."/>
            <person name="Napier J."/>
            <person name="Ogata H."/>
            <person name="Sarno A.F."/>
            <person name="Shmutz J."/>
            <person name="Schroeder D."/>
            <person name="de Vargas C."/>
            <person name="Verret F."/>
            <person name="von Dassow P."/>
            <person name="Valentin K."/>
            <person name="Van de Peer Y."/>
            <person name="Wheeler G."/>
            <person name="Dacks J.B."/>
            <person name="Delwiche C.F."/>
            <person name="Dyhrman S.T."/>
            <person name="Glockner G."/>
            <person name="John U."/>
            <person name="Richards T."/>
            <person name="Worden A.Z."/>
            <person name="Zhang X."/>
            <person name="Grigoriev I.V."/>
            <person name="Allen A.E."/>
            <person name="Bidle K."/>
            <person name="Borodovsky M."/>
            <person name="Bowler C."/>
            <person name="Brownlee C."/>
            <person name="Cock J.M."/>
            <person name="Elias M."/>
            <person name="Gladyshev V.N."/>
            <person name="Groth M."/>
            <person name="Guda C."/>
            <person name="Hadaegh A."/>
            <person name="Iglesias-Rodriguez M.D."/>
            <person name="Jenkins J."/>
            <person name="Jones B.M."/>
            <person name="Lawson T."/>
            <person name="Leese F."/>
            <person name="Lindquist E."/>
            <person name="Lobanov A."/>
            <person name="Lomsadze A."/>
            <person name="Malik S.B."/>
            <person name="Marsh M.E."/>
            <person name="Mackinder L."/>
            <person name="Mock T."/>
            <person name="Mueller-Roeber B."/>
            <person name="Pagarete A."/>
            <person name="Parker M."/>
            <person name="Probert I."/>
            <person name="Quesneville H."/>
            <person name="Raines C."/>
            <person name="Rensing S.A."/>
            <person name="Riano-Pachon D.M."/>
            <person name="Richier S."/>
            <person name="Rokitta S."/>
            <person name="Shiraiwa Y."/>
            <person name="Soanes D.M."/>
            <person name="van der Giezen M."/>
            <person name="Wahlund T.M."/>
            <person name="Williams B."/>
            <person name="Wilson W."/>
            <person name="Wolfe G."/>
            <person name="Wurch L.L."/>
        </authorList>
    </citation>
    <scope>NUCLEOTIDE SEQUENCE</scope>
</reference>
<feature type="transmembrane region" description="Helical" evidence="2">
    <location>
        <begin position="515"/>
        <end position="533"/>
    </location>
</feature>
<evidence type="ECO:0000256" key="1">
    <source>
        <dbReference type="SAM" id="MobiDB-lite"/>
    </source>
</evidence>
<sequence length="627" mass="65436">MMLLTVAIPTLALLPLPSRAPVHAVLLRRAARPAMSLDERRSELPPKPLLAAVERRAGGRVSAADIAAAAGLDLQETRRALLVLARLVGADLQVASDGELFFVFGEDVKRRLRRASLRARAGEAWDTASVPLFWLLRASFGVALLSSLTIAVTAIAALMASSSKSDSDSGRGGSSLTMLPYNMYRPTPEGELGFLQSCFSLLFGDGDPNADFRRRSLAAAAALIRAEGGAAEQLAPLLAPAELPPDESEADGADATLVREPWVTDALVALGGEPTVTEEGDIVYVFSELMASAGEEAPPRTLPAAGGAMVRSGAASASSAAVYDALRWSDQPQAWRPAAGEPVLVSALDIDARRRLGRSYLFSAEARRQSFEDSLVLPRSLVGSSGVVAGETSALLAPPLPRGASSDPGSEPSLGDERDSLPFRVRVDTASGPVEAYFLRSELRPVPAELVGGSVAALVELPQRFSTAPPGQLVAAGALGAANLVAVGYLGLLLRSARASALPAAGALGALYPPLLAYALGFVGVPLVRSAVVRRRNRRTEQRNAARRAWAAALASRPAGALRRKLASAKRLRPRLRRAADAPVEYSSAEGFGEEAEAAQRDGIAADFDARLAAAAEAAPDESPGGP</sequence>